<dbReference type="Pfam" id="PF00072">
    <property type="entry name" value="Response_reg"/>
    <property type="match status" value="1"/>
</dbReference>
<keyword evidence="4" id="KW-1185">Reference proteome</keyword>
<dbReference type="Proteomes" id="UP001202717">
    <property type="component" value="Chromosome"/>
</dbReference>
<evidence type="ECO:0000256" key="1">
    <source>
        <dbReference type="PROSITE-ProRule" id="PRU00169"/>
    </source>
</evidence>
<dbReference type="SMART" id="SM00448">
    <property type="entry name" value="REC"/>
    <property type="match status" value="1"/>
</dbReference>
<sequence>MKLNIMLIDDNKIDLFISKKIIEKATIDTNVRTFVRGNTAINFLKIFEKKKEHQDKFIPDVILLDINMPEMNGFQFLNEFNKLKNIREKPIKIYMLSSSTNIHDVIKVKSEKHCVDFICKPLTTQDFNTILCEFYPYLNSYDYQINPITNYFKKAL</sequence>
<dbReference type="Gene3D" id="3.40.50.2300">
    <property type="match status" value="1"/>
</dbReference>
<dbReference type="PANTHER" id="PTHR44520">
    <property type="entry name" value="RESPONSE REGULATOR RCP1-RELATED"/>
    <property type="match status" value="1"/>
</dbReference>
<dbReference type="InterPro" id="IPR052893">
    <property type="entry name" value="TCS_response_regulator"/>
</dbReference>
<dbReference type="PROSITE" id="PS50110">
    <property type="entry name" value="RESPONSE_REGULATORY"/>
    <property type="match status" value="1"/>
</dbReference>
<organism evidence="3 4">
    <name type="scientific">Psychroserpens ponticola</name>
    <dbReference type="NCBI Taxonomy" id="2932268"/>
    <lineage>
        <taxon>Bacteria</taxon>
        <taxon>Pseudomonadati</taxon>
        <taxon>Bacteroidota</taxon>
        <taxon>Flavobacteriia</taxon>
        <taxon>Flavobacteriales</taxon>
        <taxon>Flavobacteriaceae</taxon>
        <taxon>Psychroserpens</taxon>
    </lineage>
</organism>
<evidence type="ECO:0000313" key="4">
    <source>
        <dbReference type="Proteomes" id="UP001202717"/>
    </source>
</evidence>
<dbReference type="PANTHER" id="PTHR44520:SF2">
    <property type="entry name" value="RESPONSE REGULATOR RCP1"/>
    <property type="match status" value="1"/>
</dbReference>
<proteinExistence type="predicted"/>
<feature type="domain" description="Response regulatory" evidence="2">
    <location>
        <begin position="4"/>
        <end position="135"/>
    </location>
</feature>
<reference evidence="3 4" key="1">
    <citation type="submission" date="2023-01" db="EMBL/GenBank/DDBJ databases">
        <title>Psychroserpens ponticola sp. nov., isolated from seawater.</title>
        <authorList>
            <person name="Kristyanto S."/>
            <person name="Jung J."/>
            <person name="Kim J.M."/>
            <person name="Jeon C.O."/>
        </authorList>
    </citation>
    <scope>NUCLEOTIDE SEQUENCE [LARGE SCALE GENOMIC DNA]</scope>
    <source>
        <strain evidence="3 4">MSW6</strain>
    </source>
</reference>
<evidence type="ECO:0000313" key="3">
    <source>
        <dbReference type="EMBL" id="WCO03409.1"/>
    </source>
</evidence>
<dbReference type="EMBL" id="CP116221">
    <property type="protein sequence ID" value="WCO03409.1"/>
    <property type="molecule type" value="Genomic_DNA"/>
</dbReference>
<name>A0ABY7S2K9_9FLAO</name>
<dbReference type="InterPro" id="IPR001789">
    <property type="entry name" value="Sig_transdc_resp-reg_receiver"/>
</dbReference>
<feature type="modified residue" description="4-aspartylphosphate" evidence="1">
    <location>
        <position position="65"/>
    </location>
</feature>
<dbReference type="InterPro" id="IPR011006">
    <property type="entry name" value="CheY-like_superfamily"/>
</dbReference>
<keyword evidence="1" id="KW-0597">Phosphoprotein</keyword>
<accession>A0ABY7S2K9</accession>
<dbReference type="RefSeq" id="WP_249994773.1">
    <property type="nucleotide sequence ID" value="NZ_CP116221.1"/>
</dbReference>
<gene>
    <name evidence="3" type="ORF">MUN68_007855</name>
</gene>
<evidence type="ECO:0000259" key="2">
    <source>
        <dbReference type="PROSITE" id="PS50110"/>
    </source>
</evidence>
<protein>
    <submittedName>
        <fullName evidence="3">Response regulator</fullName>
    </submittedName>
</protein>
<dbReference type="SUPFAM" id="SSF52172">
    <property type="entry name" value="CheY-like"/>
    <property type="match status" value="1"/>
</dbReference>